<evidence type="ECO:0000259" key="8">
    <source>
        <dbReference type="PROSITE" id="PS50156"/>
    </source>
</evidence>
<proteinExistence type="inferred from homology"/>
<feature type="transmembrane region" description="Helical" evidence="7">
    <location>
        <begin position="734"/>
        <end position="754"/>
    </location>
</feature>
<feature type="transmembrane region" description="Helical" evidence="7">
    <location>
        <begin position="707"/>
        <end position="727"/>
    </location>
</feature>
<gene>
    <name evidence="9" type="ORF">ENF18_02285</name>
</gene>
<accession>A0A7C0ZGW4</accession>
<feature type="transmembrane region" description="Helical" evidence="7">
    <location>
        <begin position="372"/>
        <end position="397"/>
    </location>
</feature>
<dbReference type="InterPro" id="IPR000731">
    <property type="entry name" value="SSD"/>
</dbReference>
<dbReference type="InterPro" id="IPR050545">
    <property type="entry name" value="Mycobact_MmpL"/>
</dbReference>
<evidence type="ECO:0000256" key="7">
    <source>
        <dbReference type="SAM" id="Phobius"/>
    </source>
</evidence>
<comment type="subcellular location">
    <subcellularLocation>
        <location evidence="1">Cell membrane</location>
        <topology evidence="1">Multi-pass membrane protein</topology>
    </subcellularLocation>
</comment>
<dbReference type="EMBL" id="DQWE01000102">
    <property type="protein sequence ID" value="HDI82603.1"/>
    <property type="molecule type" value="Genomic_DNA"/>
</dbReference>
<evidence type="ECO:0000256" key="2">
    <source>
        <dbReference type="ARBA" id="ARBA00010157"/>
    </source>
</evidence>
<keyword evidence="4 7" id="KW-0812">Transmembrane</keyword>
<feature type="transmembrane region" description="Helical" evidence="7">
    <location>
        <begin position="259"/>
        <end position="284"/>
    </location>
</feature>
<feature type="transmembrane region" description="Helical" evidence="7">
    <location>
        <begin position="6"/>
        <end position="27"/>
    </location>
</feature>
<dbReference type="Gene3D" id="1.20.1640.10">
    <property type="entry name" value="Multidrug efflux transporter AcrB transmembrane domain"/>
    <property type="match status" value="2"/>
</dbReference>
<comment type="similarity">
    <text evidence="2">Belongs to the resistance-nodulation-cell division (RND) (TC 2.A.6) family. MmpL subfamily.</text>
</comment>
<feature type="transmembrane region" description="Helical" evidence="7">
    <location>
        <begin position="766"/>
        <end position="784"/>
    </location>
</feature>
<protein>
    <recommendedName>
        <fullName evidence="8">SSD domain-containing protein</fullName>
    </recommendedName>
</protein>
<dbReference type="PANTHER" id="PTHR33406:SF6">
    <property type="entry name" value="MEMBRANE PROTEIN YDGH-RELATED"/>
    <property type="match status" value="1"/>
</dbReference>
<name>A0A7C0ZGW4_UNCW3</name>
<sequence>MGGFIAKRSLLIIIVSLILTVGIALFIPRVGVQSDILSFLPPGDPAVKEYKRIGEVFGGNSLAMVIIKSDSVFSKGVLERIKTLEDAYRDIEGVGFTQSLISMIDIKKVEDGIEVSPLIGEDIPSDRKTLDSLKNYVLSREMYKGFIVSDDGKYTAIIIRILEGYDRGKIGLEIREKTEKLRNGLKVYYTGLPLMMTFVNEIIMSDLKKLFPITIILLIIILGLGFRRPAGVFLPISGVLIAVVWSIGLMGVFKKDFSIVSNIMPVLLLAVGSAYGIHVINRFYEDHDISKTISHISFPVLLAALTTMVGFFSFLTSNLIPIREFGFFTGLGVLVACATALFFIPAVLNLTHRKGEVKEKSLHLSRKVMSPLSNTIVSIEKYIIIIMTVLFILTLAFSPTIRRSVNILEYFKPDAPIRVSMKIAEDHFGGSTPIMLDIKGDMTDPEVLNTLVYIEKYLNSLSKVGHPQSIADLLMETNYNLNGIYAIPETRQKVQNLYFFLEGQEALSMMITPEKDEALLQANVSTGNMEYIRALVDSINNFLANLKNNEDWARRILEWDLKRLGINAQIPAELKTVKVPAETLSHAILEYLNSEDVAADLTTQQKQMVVLMALRGDTAGIVRLGGVDGKYLLQDIKTIMEDITTEYRVNTLYRDLIQEKLPETDERVIKGDLYYLSFEPAPKISSQGVKIIHTGQPKIHVELDRKLLISLFKSMGVSIVLVFFMLLWQLRSFVGGLISLIPIIFTIVLNFGIMEIFRIPLDDATMMISSLAIGMGIDYVIHFTSRLKLEMKKKGKLETAIRETIETTGMAIIINAVSVAAGFLALLGAELIPLRRFGILVAGTMIVASLSAITILPALILRIRPGYIKNRKKEV</sequence>
<feature type="transmembrane region" description="Helical" evidence="7">
    <location>
        <begin position="210"/>
        <end position="226"/>
    </location>
</feature>
<evidence type="ECO:0000313" key="9">
    <source>
        <dbReference type="EMBL" id="HDI82603.1"/>
    </source>
</evidence>
<feature type="domain" description="SSD" evidence="8">
    <location>
        <begin position="239"/>
        <end position="350"/>
    </location>
</feature>
<evidence type="ECO:0000256" key="5">
    <source>
        <dbReference type="ARBA" id="ARBA00022989"/>
    </source>
</evidence>
<evidence type="ECO:0000256" key="1">
    <source>
        <dbReference type="ARBA" id="ARBA00004651"/>
    </source>
</evidence>
<dbReference type="SUPFAM" id="SSF82866">
    <property type="entry name" value="Multidrug efflux transporter AcrB transmembrane domain"/>
    <property type="match status" value="2"/>
</dbReference>
<evidence type="ECO:0000256" key="3">
    <source>
        <dbReference type="ARBA" id="ARBA00022475"/>
    </source>
</evidence>
<keyword evidence="5 7" id="KW-1133">Transmembrane helix</keyword>
<evidence type="ECO:0000256" key="6">
    <source>
        <dbReference type="ARBA" id="ARBA00023136"/>
    </source>
</evidence>
<dbReference type="Proteomes" id="UP000885847">
    <property type="component" value="Unassembled WGS sequence"/>
</dbReference>
<dbReference type="InterPro" id="IPR004869">
    <property type="entry name" value="MMPL_dom"/>
</dbReference>
<dbReference type="AlphaFoldDB" id="A0A7C0ZGW4"/>
<keyword evidence="6 7" id="KW-0472">Membrane</keyword>
<feature type="transmembrane region" description="Helical" evidence="7">
    <location>
        <begin position="187"/>
        <end position="204"/>
    </location>
</feature>
<dbReference type="PANTHER" id="PTHR33406">
    <property type="entry name" value="MEMBRANE PROTEIN MJ1562-RELATED"/>
    <property type="match status" value="1"/>
</dbReference>
<comment type="caution">
    <text evidence="9">The sequence shown here is derived from an EMBL/GenBank/DDBJ whole genome shotgun (WGS) entry which is preliminary data.</text>
</comment>
<feature type="transmembrane region" description="Helical" evidence="7">
    <location>
        <begin position="296"/>
        <end position="315"/>
    </location>
</feature>
<keyword evidence="3" id="KW-1003">Cell membrane</keyword>
<feature type="domain" description="SSD" evidence="8">
    <location>
        <begin position="736"/>
        <end position="862"/>
    </location>
</feature>
<organism evidence="9">
    <name type="scientific">candidate division WOR-3 bacterium</name>
    <dbReference type="NCBI Taxonomy" id="2052148"/>
    <lineage>
        <taxon>Bacteria</taxon>
        <taxon>Bacteria division WOR-3</taxon>
    </lineage>
</organism>
<feature type="transmembrane region" description="Helical" evidence="7">
    <location>
        <begin position="805"/>
        <end position="827"/>
    </location>
</feature>
<feature type="transmembrane region" description="Helical" evidence="7">
    <location>
        <begin position="839"/>
        <end position="863"/>
    </location>
</feature>
<feature type="transmembrane region" description="Helical" evidence="7">
    <location>
        <begin position="327"/>
        <end position="351"/>
    </location>
</feature>
<dbReference type="GO" id="GO:0005886">
    <property type="term" value="C:plasma membrane"/>
    <property type="evidence" value="ECO:0007669"/>
    <property type="project" value="UniProtKB-SubCell"/>
</dbReference>
<reference evidence="9" key="1">
    <citation type="journal article" date="2020" name="mSystems">
        <title>Genome- and Community-Level Interaction Insights into Carbon Utilization and Element Cycling Functions of Hydrothermarchaeota in Hydrothermal Sediment.</title>
        <authorList>
            <person name="Zhou Z."/>
            <person name="Liu Y."/>
            <person name="Xu W."/>
            <person name="Pan J."/>
            <person name="Luo Z.H."/>
            <person name="Li M."/>
        </authorList>
    </citation>
    <scope>NUCLEOTIDE SEQUENCE [LARGE SCALE GENOMIC DNA]</scope>
    <source>
        <strain evidence="9">HyVt-102</strain>
    </source>
</reference>
<dbReference type="PROSITE" id="PS50156">
    <property type="entry name" value="SSD"/>
    <property type="match status" value="2"/>
</dbReference>
<dbReference type="Pfam" id="PF03176">
    <property type="entry name" value="MMPL"/>
    <property type="match status" value="2"/>
</dbReference>
<evidence type="ECO:0000256" key="4">
    <source>
        <dbReference type="ARBA" id="ARBA00022692"/>
    </source>
</evidence>
<feature type="transmembrane region" description="Helical" evidence="7">
    <location>
        <begin position="233"/>
        <end position="253"/>
    </location>
</feature>